<accession>A0AAD8RUD3</accession>
<dbReference type="AlphaFoldDB" id="A0AAD8RUD3"/>
<dbReference type="EMBL" id="JAUUTY010000005">
    <property type="protein sequence ID" value="KAK1631948.1"/>
    <property type="molecule type" value="Genomic_DNA"/>
</dbReference>
<proteinExistence type="predicted"/>
<comment type="caution">
    <text evidence="1">The sequence shown here is derived from an EMBL/GenBank/DDBJ whole genome shotgun (WGS) entry which is preliminary data.</text>
</comment>
<keyword evidence="2" id="KW-1185">Reference proteome</keyword>
<evidence type="ECO:0000313" key="2">
    <source>
        <dbReference type="Proteomes" id="UP001231189"/>
    </source>
</evidence>
<evidence type="ECO:0000313" key="1">
    <source>
        <dbReference type="EMBL" id="KAK1631948.1"/>
    </source>
</evidence>
<gene>
    <name evidence="1" type="ORF">QYE76_006263</name>
</gene>
<sequence length="174" mass="18425">MAIAGNLALLACAKGRLGNSRIAGAASNPAAVSLRRTVPSSAPLLRPPPLGRSAAARCSPAVVRVARRNPPYTGDTADQVDVQRVVRKLERASTRGLARPMGFRSRAHLTLTDAVFPLSTAFAMSVSPLSSTTVVGRPHKLSVLSALPALEREELLQWGWLPMPGCPDRFLSLA</sequence>
<organism evidence="1 2">
    <name type="scientific">Lolium multiflorum</name>
    <name type="common">Italian ryegrass</name>
    <name type="synonym">Lolium perenne subsp. multiflorum</name>
    <dbReference type="NCBI Taxonomy" id="4521"/>
    <lineage>
        <taxon>Eukaryota</taxon>
        <taxon>Viridiplantae</taxon>
        <taxon>Streptophyta</taxon>
        <taxon>Embryophyta</taxon>
        <taxon>Tracheophyta</taxon>
        <taxon>Spermatophyta</taxon>
        <taxon>Magnoliopsida</taxon>
        <taxon>Liliopsida</taxon>
        <taxon>Poales</taxon>
        <taxon>Poaceae</taxon>
        <taxon>BOP clade</taxon>
        <taxon>Pooideae</taxon>
        <taxon>Poodae</taxon>
        <taxon>Poeae</taxon>
        <taxon>Poeae Chloroplast Group 2 (Poeae type)</taxon>
        <taxon>Loliodinae</taxon>
        <taxon>Loliinae</taxon>
        <taxon>Lolium</taxon>
    </lineage>
</organism>
<reference evidence="1" key="1">
    <citation type="submission" date="2023-07" db="EMBL/GenBank/DDBJ databases">
        <title>A chromosome-level genome assembly of Lolium multiflorum.</title>
        <authorList>
            <person name="Chen Y."/>
            <person name="Copetti D."/>
            <person name="Kolliker R."/>
            <person name="Studer B."/>
        </authorList>
    </citation>
    <scope>NUCLEOTIDE SEQUENCE</scope>
    <source>
        <strain evidence="1">02402/16</strain>
        <tissue evidence="1">Leaf</tissue>
    </source>
</reference>
<protein>
    <submittedName>
        <fullName evidence="1">Uncharacterized protein</fullName>
    </submittedName>
</protein>
<dbReference type="Proteomes" id="UP001231189">
    <property type="component" value="Unassembled WGS sequence"/>
</dbReference>
<name>A0AAD8RUD3_LOLMU</name>